<comment type="similarity">
    <text evidence="1">Belongs to the UPF0215 family.</text>
</comment>
<proteinExistence type="inferred from homology"/>
<sequence>MAPSAFTKPAFRVLGVAECFRKKNARSVIAAVSYRRDRVIDGVYLDFITVGGLDATERIISLVERTGRKDFNLVMVNGCIISWFNIVDVKAILDSLGIPAVCVTYEESPGLREFIERYFPQDVERLRLYEKLGERELVYVRSTKSYVYVRYAGLGRDEVRRVLEATTLSGQVPEPLRIAQAVARAVHELLERDAPDILRARPP</sequence>
<dbReference type="InterPro" id="IPR002802">
    <property type="entry name" value="Endo_dU"/>
</dbReference>
<name>A0A7C4BCA9_THEPE</name>
<dbReference type="Gene3D" id="3.30.2170.10">
    <property type="entry name" value="archaeoglobus fulgidus dsm 4304 superfamily"/>
    <property type="match status" value="1"/>
</dbReference>
<protein>
    <recommendedName>
        <fullName evidence="1">UPF0215 protein ENV17_08435</fullName>
    </recommendedName>
</protein>
<comment type="caution">
    <text evidence="2">The sequence shown here is derived from an EMBL/GenBank/DDBJ whole genome shotgun (WGS) entry which is preliminary data.</text>
</comment>
<gene>
    <name evidence="2" type="ORF">ENV17_08435</name>
</gene>
<dbReference type="PANTHER" id="PTHR39518">
    <property type="entry name" value="UPF0215 PROTEIN MJ1150"/>
    <property type="match status" value="1"/>
</dbReference>
<reference evidence="2" key="1">
    <citation type="journal article" date="2020" name="mSystems">
        <title>Genome- and Community-Level Interaction Insights into Carbon Utilization and Element Cycling Functions of Hydrothermarchaeota in Hydrothermal Sediment.</title>
        <authorList>
            <person name="Zhou Z."/>
            <person name="Liu Y."/>
            <person name="Xu W."/>
            <person name="Pan J."/>
            <person name="Luo Z.H."/>
            <person name="Li M."/>
        </authorList>
    </citation>
    <scope>NUCLEOTIDE SEQUENCE [LARGE SCALE GENOMIC DNA]</scope>
    <source>
        <strain evidence="2">SpSt-735</strain>
    </source>
</reference>
<dbReference type="EMBL" id="DTFI01000251">
    <property type="protein sequence ID" value="HGI44394.1"/>
    <property type="molecule type" value="Genomic_DNA"/>
</dbReference>
<accession>A0A7C4BCA9</accession>
<evidence type="ECO:0000256" key="1">
    <source>
        <dbReference type="HAMAP-Rule" id="MF_00582"/>
    </source>
</evidence>
<dbReference type="AlphaFoldDB" id="A0A7C4BCA9"/>
<evidence type="ECO:0000313" key="2">
    <source>
        <dbReference type="EMBL" id="HGI44394.1"/>
    </source>
</evidence>
<dbReference type="PIRSF" id="PIRSF006380">
    <property type="entry name" value="UCP006380"/>
    <property type="match status" value="1"/>
</dbReference>
<dbReference type="PANTHER" id="PTHR39518:SF2">
    <property type="entry name" value="UPF0215 PROTEIN MJ1150"/>
    <property type="match status" value="1"/>
</dbReference>
<dbReference type="HAMAP" id="MF_00582">
    <property type="entry name" value="UPF0215"/>
    <property type="match status" value="1"/>
</dbReference>
<organism evidence="2">
    <name type="scientific">Thermofilum pendens</name>
    <dbReference type="NCBI Taxonomy" id="2269"/>
    <lineage>
        <taxon>Archaea</taxon>
        <taxon>Thermoproteota</taxon>
        <taxon>Thermoprotei</taxon>
        <taxon>Thermofilales</taxon>
        <taxon>Thermofilaceae</taxon>
        <taxon>Thermofilum</taxon>
    </lineage>
</organism>
<dbReference type="Pfam" id="PF01949">
    <property type="entry name" value="Endo_dU"/>
    <property type="match status" value="1"/>
</dbReference>